<keyword evidence="1" id="KW-1185">Reference proteome</keyword>
<sequence>MSSSSSEPYEAERQLMCLKCYFIGFRSKTLKRKNTRGFIRAMLTECHIFMSYSDG</sequence>
<organism evidence="1 2">
    <name type="scientific">Ascaris lumbricoides</name>
    <name type="common">Giant roundworm</name>
    <dbReference type="NCBI Taxonomy" id="6252"/>
    <lineage>
        <taxon>Eukaryota</taxon>
        <taxon>Metazoa</taxon>
        <taxon>Ecdysozoa</taxon>
        <taxon>Nematoda</taxon>
        <taxon>Chromadorea</taxon>
        <taxon>Rhabditida</taxon>
        <taxon>Spirurina</taxon>
        <taxon>Ascaridomorpha</taxon>
        <taxon>Ascaridoidea</taxon>
        <taxon>Ascarididae</taxon>
        <taxon>Ascaris</taxon>
    </lineage>
</organism>
<accession>A0A0M3I9V2</accession>
<dbReference type="Proteomes" id="UP000036681">
    <property type="component" value="Unplaced"/>
</dbReference>
<reference evidence="2" key="1">
    <citation type="submission" date="2017-02" db="UniProtKB">
        <authorList>
            <consortium name="WormBaseParasite"/>
        </authorList>
    </citation>
    <scope>IDENTIFICATION</scope>
</reference>
<dbReference type="WBParaSite" id="ALUE_0001428201-mRNA-1">
    <property type="protein sequence ID" value="ALUE_0001428201-mRNA-1"/>
    <property type="gene ID" value="ALUE_0001428201"/>
</dbReference>
<dbReference type="AlphaFoldDB" id="A0A0M3I9V2"/>
<evidence type="ECO:0000313" key="2">
    <source>
        <dbReference type="WBParaSite" id="ALUE_0001428201-mRNA-1"/>
    </source>
</evidence>
<proteinExistence type="predicted"/>
<name>A0A0M3I9V2_ASCLU</name>
<protein>
    <submittedName>
        <fullName evidence="2">DDE_Tnp_1_7 domain-containing protein</fullName>
    </submittedName>
</protein>
<evidence type="ECO:0000313" key="1">
    <source>
        <dbReference type="Proteomes" id="UP000036681"/>
    </source>
</evidence>